<evidence type="ECO:0000256" key="2">
    <source>
        <dbReference type="ARBA" id="ARBA00004496"/>
    </source>
</evidence>
<evidence type="ECO:0000256" key="8">
    <source>
        <dbReference type="ARBA" id="ARBA00022603"/>
    </source>
</evidence>
<proteinExistence type="predicted"/>
<dbReference type="InterPro" id="IPR019410">
    <property type="entry name" value="Methyltransf_16"/>
</dbReference>
<evidence type="ECO:0000256" key="10">
    <source>
        <dbReference type="ARBA" id="ARBA00023242"/>
    </source>
</evidence>
<evidence type="ECO:0000256" key="3">
    <source>
        <dbReference type="ARBA" id="ARBA00011914"/>
    </source>
</evidence>
<dbReference type="InterPro" id="IPR029003">
    <property type="entry name" value="CENP-S/Mhf1"/>
</dbReference>
<dbReference type="Gene3D" id="3.90.870.10">
    <property type="entry name" value="DHBP synthase"/>
    <property type="match status" value="1"/>
</dbReference>
<dbReference type="Gene3D" id="3.40.50.150">
    <property type="entry name" value="Vaccinia Virus protein VP39"/>
    <property type="match status" value="1"/>
</dbReference>
<evidence type="ECO:0000256" key="9">
    <source>
        <dbReference type="ARBA" id="ARBA00022679"/>
    </source>
</evidence>
<organism evidence="12 13">
    <name type="scientific">Pristionchus pacificus</name>
    <name type="common">Parasitic nematode worm</name>
    <dbReference type="NCBI Taxonomy" id="54126"/>
    <lineage>
        <taxon>Eukaryota</taxon>
        <taxon>Metazoa</taxon>
        <taxon>Ecdysozoa</taxon>
        <taxon>Nematoda</taxon>
        <taxon>Chromadorea</taxon>
        <taxon>Rhabditida</taxon>
        <taxon>Rhabditina</taxon>
        <taxon>Diplogasteromorpha</taxon>
        <taxon>Diplogasteroidea</taxon>
        <taxon>Neodiplogasteridae</taxon>
        <taxon>Pristionchus</taxon>
    </lineage>
</organism>
<evidence type="ECO:0000313" key="12">
    <source>
        <dbReference type="EnsemblMetazoa" id="PPA09167.1"/>
    </source>
</evidence>
<name>A0A2A6B6V3_PRIPA</name>
<feature type="compositionally biased region" description="Basic and acidic residues" evidence="11">
    <location>
        <begin position="692"/>
        <end position="701"/>
    </location>
</feature>
<dbReference type="PANTHER" id="PTHR13539:SF3">
    <property type="entry name" value="CALMODULIN-LYSINE N-METHYLTRANSFERASE"/>
    <property type="match status" value="1"/>
</dbReference>
<protein>
    <recommendedName>
        <fullName evidence="6">Calmodulin-lysine N-methyltransferase</fullName>
        <ecNumber evidence="3">2.1.1.60</ecNumber>
    </recommendedName>
    <alternativeName>
        <fullName evidence="5">Centromere protein S</fullName>
    </alternativeName>
    <alternativeName>
        <fullName evidence="4">Threonylcarbamoyl-AMP synthase</fullName>
    </alternativeName>
</protein>
<dbReference type="GO" id="GO:0032259">
    <property type="term" value="P:methylation"/>
    <property type="evidence" value="ECO:0007669"/>
    <property type="project" value="UniProtKB-KW"/>
</dbReference>
<evidence type="ECO:0000256" key="6">
    <source>
        <dbReference type="ARBA" id="ARBA00020594"/>
    </source>
</evidence>
<dbReference type="InterPro" id="IPR009072">
    <property type="entry name" value="Histone-fold"/>
</dbReference>
<sequence>MNSPLLCVVRRLSRMTRTVHLAPISAAGDCSSASIVAAAVSTLRNGDVYSGVVALPSDTLYGVTSMIDYSHKLFEVKRRSQLKPLGLFVAGPDEVAKWAEVTISDDLLHLLLPGPVTLIFNRLPSLPQSFNPETLKVGVRVPLCPIVNDICCSLGAPLAQTSANPSGSPLNPVCVDDFTELHDEIDLIIDGGRIETTAEVVDEMPPARKDPSEEDDPSRPSTSRAFSPVIPPIKRARTSTGVVPSVPRRQSKGGGRQSRIENFIDEKPSSSDPPSIESISPTVSPPPILSSRARVNWRRLGDRILTAKTPPIPSFTLGLFEMKKKEGSIYEIKRGSFTIESDGTELCKSVEDRVRDHPCTMSSQWDKRRDETGRVRVWPGGEAMGYWIIEGIIDVEGRRIMEIGCGSIALPSRIALWKGGKDVKANDGSDECVESVKRSTIGEKIEVEKMEWGKREVKEDEKMDVILAADAVFFERSHDALMDTIDSWMRKGGETWISAPERRGSLQKWKRRVKDDGRWKMEEWKDAEETLRMEDLQDRLLIAVSETADEILKEEEEEGKEKIEIESEVLSLTAGIVWDALAEDWAADLLAFSRHANRETIREDDVRLLMRRNPSLMEEIFGECEGEEGMNTMGGIKRRSTGGRLSGRPQKEPRDDDTTLFDDVTTPQGASSMTSVVPETPNGIIPLKNMKRKEEREMEEG</sequence>
<dbReference type="Pfam" id="PF01300">
    <property type="entry name" value="Sua5_yciO_yrdC"/>
    <property type="match status" value="1"/>
</dbReference>
<feature type="region of interest" description="Disordered" evidence="11">
    <location>
        <begin position="196"/>
        <end position="288"/>
    </location>
</feature>
<dbReference type="CDD" id="cd22919">
    <property type="entry name" value="HFD_CENP-S"/>
    <property type="match status" value="1"/>
</dbReference>
<dbReference type="InterPro" id="IPR006070">
    <property type="entry name" value="Sua5-like_dom"/>
</dbReference>
<accession>A0A8R1U6Z9</accession>
<comment type="subcellular location">
    <subcellularLocation>
        <location evidence="2">Cytoplasm</location>
    </subcellularLocation>
    <subcellularLocation>
        <location evidence="1">Nucleus</location>
    </subcellularLocation>
</comment>
<dbReference type="GO" id="GO:0003725">
    <property type="term" value="F:double-stranded RNA binding"/>
    <property type="evidence" value="ECO:0007669"/>
    <property type="project" value="InterPro"/>
</dbReference>
<dbReference type="InterPro" id="IPR025800">
    <property type="entry name" value="CaM-Lys-N-MeTrfase"/>
</dbReference>
<evidence type="ECO:0000313" key="13">
    <source>
        <dbReference type="Proteomes" id="UP000005239"/>
    </source>
</evidence>
<dbReference type="Pfam" id="PF15630">
    <property type="entry name" value="CENP-S"/>
    <property type="match status" value="1"/>
</dbReference>
<evidence type="ECO:0000256" key="4">
    <source>
        <dbReference type="ARBA" id="ARBA00015492"/>
    </source>
</evidence>
<feature type="compositionally biased region" description="Basic and acidic residues" evidence="11">
    <location>
        <begin position="258"/>
        <end position="269"/>
    </location>
</feature>
<evidence type="ECO:0000256" key="7">
    <source>
        <dbReference type="ARBA" id="ARBA00022490"/>
    </source>
</evidence>
<keyword evidence="13" id="KW-1185">Reference proteome</keyword>
<gene>
    <name evidence="12" type="primary">WBGene00098721</name>
</gene>
<feature type="region of interest" description="Disordered" evidence="11">
    <location>
        <begin position="627"/>
        <end position="701"/>
    </location>
</feature>
<dbReference type="GO" id="GO:0005737">
    <property type="term" value="C:cytoplasm"/>
    <property type="evidence" value="ECO:0007669"/>
    <property type="project" value="UniProtKB-SubCell"/>
</dbReference>
<evidence type="ECO:0000256" key="11">
    <source>
        <dbReference type="SAM" id="MobiDB-lite"/>
    </source>
</evidence>
<keyword evidence="7" id="KW-0963">Cytoplasm</keyword>
<evidence type="ECO:0000256" key="1">
    <source>
        <dbReference type="ARBA" id="ARBA00004123"/>
    </source>
</evidence>
<dbReference type="Proteomes" id="UP000005239">
    <property type="component" value="Unassembled WGS sequence"/>
</dbReference>
<keyword evidence="10" id="KW-0539">Nucleus</keyword>
<dbReference type="Pfam" id="PF10294">
    <property type="entry name" value="Methyltransf_16"/>
    <property type="match status" value="1"/>
</dbReference>
<keyword evidence="8" id="KW-0489">Methyltransferase</keyword>
<dbReference type="SUPFAM" id="SSF55821">
    <property type="entry name" value="YrdC/RibB"/>
    <property type="match status" value="1"/>
</dbReference>
<keyword evidence="9" id="KW-0808">Transferase</keyword>
<feature type="compositionally biased region" description="Polar residues" evidence="11">
    <location>
        <begin position="667"/>
        <end position="677"/>
    </location>
</feature>
<dbReference type="Gene3D" id="1.10.20.10">
    <property type="entry name" value="Histone, subunit A"/>
    <property type="match status" value="1"/>
</dbReference>
<reference evidence="13" key="1">
    <citation type="journal article" date="2008" name="Nat. Genet.">
        <title>The Pristionchus pacificus genome provides a unique perspective on nematode lifestyle and parasitism.</title>
        <authorList>
            <person name="Dieterich C."/>
            <person name="Clifton S.W."/>
            <person name="Schuster L.N."/>
            <person name="Chinwalla A."/>
            <person name="Delehaunty K."/>
            <person name="Dinkelacker I."/>
            <person name="Fulton L."/>
            <person name="Fulton R."/>
            <person name="Godfrey J."/>
            <person name="Minx P."/>
            <person name="Mitreva M."/>
            <person name="Roeseler W."/>
            <person name="Tian H."/>
            <person name="Witte H."/>
            <person name="Yang S.P."/>
            <person name="Wilson R.K."/>
            <person name="Sommer R.J."/>
        </authorList>
    </citation>
    <scope>NUCLEOTIDE SEQUENCE [LARGE SCALE GENOMIC DNA]</scope>
    <source>
        <strain evidence="13">PS312</strain>
    </source>
</reference>
<accession>A0A2A6B6V3</accession>
<dbReference type="PROSITE" id="PS51163">
    <property type="entry name" value="YRDC"/>
    <property type="match status" value="1"/>
</dbReference>
<dbReference type="InterPro" id="IPR029063">
    <property type="entry name" value="SAM-dependent_MTases_sf"/>
</dbReference>
<dbReference type="InterPro" id="IPR017945">
    <property type="entry name" value="DHBP_synth_RibB-like_a/b_dom"/>
</dbReference>
<dbReference type="CDD" id="cd02440">
    <property type="entry name" value="AdoMet_MTases"/>
    <property type="match status" value="1"/>
</dbReference>
<reference evidence="12" key="2">
    <citation type="submission" date="2022-06" db="UniProtKB">
        <authorList>
            <consortium name="EnsemblMetazoa"/>
        </authorList>
    </citation>
    <scope>IDENTIFICATION</scope>
    <source>
        <strain evidence="12">PS312</strain>
    </source>
</reference>
<dbReference type="GO" id="GO:0071821">
    <property type="term" value="C:FANCM-MHF complex"/>
    <property type="evidence" value="ECO:0007669"/>
    <property type="project" value="InterPro"/>
</dbReference>
<dbReference type="EnsemblMetazoa" id="PPA09167.1">
    <property type="protein sequence ID" value="PPA09167.1"/>
    <property type="gene ID" value="WBGene00098721"/>
</dbReference>
<feature type="compositionally biased region" description="Low complexity" evidence="11">
    <location>
        <begin position="270"/>
        <end position="281"/>
    </location>
</feature>
<dbReference type="SUPFAM" id="SSF53335">
    <property type="entry name" value="S-adenosyl-L-methionine-dependent methyltransferases"/>
    <property type="match status" value="1"/>
</dbReference>
<dbReference type="GO" id="GO:0018025">
    <property type="term" value="F:calmodulin-lysine N-methyltransferase activity"/>
    <property type="evidence" value="ECO:0000318"/>
    <property type="project" value="GO_Central"/>
</dbReference>
<evidence type="ECO:0000256" key="5">
    <source>
        <dbReference type="ARBA" id="ARBA00016400"/>
    </source>
</evidence>
<dbReference type="PANTHER" id="PTHR13539">
    <property type="entry name" value="CALMODULIN-LYSINE N-METHYLTRANSFERASE"/>
    <property type="match status" value="1"/>
</dbReference>
<dbReference type="EC" id="2.1.1.60" evidence="3"/>
<dbReference type="GO" id="GO:0046982">
    <property type="term" value="F:protein heterodimerization activity"/>
    <property type="evidence" value="ECO:0007669"/>
    <property type="project" value="InterPro"/>
</dbReference>
<dbReference type="AlphaFoldDB" id="A0A2A6B6V3"/>